<dbReference type="EMBL" id="FNFO01000016">
    <property type="protein sequence ID" value="SDM58111.1"/>
    <property type="molecule type" value="Genomic_DNA"/>
</dbReference>
<accession>A0A1G9UDS5</accession>
<dbReference type="PANTHER" id="PTHR43698:SF1">
    <property type="entry name" value="BLL4564 PROTEIN"/>
    <property type="match status" value="1"/>
</dbReference>
<dbReference type="InterPro" id="IPR011051">
    <property type="entry name" value="RmlC_Cupin_sf"/>
</dbReference>
<gene>
    <name evidence="2" type="ORF">SAMN05421823_11636</name>
</gene>
<keyword evidence="3" id="KW-1185">Reference proteome</keyword>
<protein>
    <submittedName>
        <fullName evidence="2">Cupin domain protein</fullName>
    </submittedName>
</protein>
<evidence type="ECO:0000259" key="1">
    <source>
        <dbReference type="Pfam" id="PF07883"/>
    </source>
</evidence>
<dbReference type="OrthoDB" id="9802489at2"/>
<dbReference type="InterPro" id="IPR014710">
    <property type="entry name" value="RmlC-like_jellyroll"/>
</dbReference>
<sequence length="154" mass="16951">MVWLGLVLLPFGAQAQSHSDANDAVFPRGERLESPHFTGAAWVYTLAPADSAFDIPVAHVTFAPGARTDWHRHLGGQVLLATGGTGYYQEQGKPLRILRKGDAVKCPPHVPHWHGAAPEAEFTQVAITPNTPEGRTLWMQKVTDEEYHQPPQEK</sequence>
<dbReference type="AlphaFoldDB" id="A0A1G9UDS5"/>
<dbReference type="STRING" id="1075417.SAMN05421823_11636"/>
<reference evidence="2 3" key="1">
    <citation type="submission" date="2016-10" db="EMBL/GenBank/DDBJ databases">
        <authorList>
            <person name="de Groot N.N."/>
        </authorList>
    </citation>
    <scope>NUCLEOTIDE SEQUENCE [LARGE SCALE GENOMIC DNA]</scope>
    <source>
        <strain evidence="2 3">DSM 25186</strain>
    </source>
</reference>
<evidence type="ECO:0000313" key="2">
    <source>
        <dbReference type="EMBL" id="SDM58111.1"/>
    </source>
</evidence>
<dbReference type="Pfam" id="PF07883">
    <property type="entry name" value="Cupin_2"/>
    <property type="match status" value="1"/>
</dbReference>
<dbReference type="InterPro" id="IPR047263">
    <property type="entry name" value="HNL-like_cupin"/>
</dbReference>
<proteinExistence type="predicted"/>
<dbReference type="Proteomes" id="UP000198510">
    <property type="component" value="Unassembled WGS sequence"/>
</dbReference>
<dbReference type="PANTHER" id="PTHR43698">
    <property type="entry name" value="RIBD C-TERMINAL DOMAIN CONTAINING PROTEIN"/>
    <property type="match status" value="1"/>
</dbReference>
<dbReference type="CDD" id="cd02233">
    <property type="entry name" value="cupin_HNL-like"/>
    <property type="match status" value="1"/>
</dbReference>
<dbReference type="InterPro" id="IPR013096">
    <property type="entry name" value="Cupin_2"/>
</dbReference>
<feature type="domain" description="Cupin type-2" evidence="1">
    <location>
        <begin position="59"/>
        <end position="117"/>
    </location>
</feature>
<name>A0A1G9UDS5_9BACT</name>
<dbReference type="SUPFAM" id="SSF51182">
    <property type="entry name" value="RmlC-like cupins"/>
    <property type="match status" value="1"/>
</dbReference>
<organism evidence="2 3">
    <name type="scientific">Catalinimonas alkaloidigena</name>
    <dbReference type="NCBI Taxonomy" id="1075417"/>
    <lineage>
        <taxon>Bacteria</taxon>
        <taxon>Pseudomonadati</taxon>
        <taxon>Bacteroidota</taxon>
        <taxon>Cytophagia</taxon>
        <taxon>Cytophagales</taxon>
        <taxon>Catalimonadaceae</taxon>
        <taxon>Catalinimonas</taxon>
    </lineage>
</organism>
<dbReference type="Gene3D" id="2.60.120.10">
    <property type="entry name" value="Jelly Rolls"/>
    <property type="match status" value="1"/>
</dbReference>
<evidence type="ECO:0000313" key="3">
    <source>
        <dbReference type="Proteomes" id="UP000198510"/>
    </source>
</evidence>